<evidence type="ECO:0000259" key="1">
    <source>
        <dbReference type="Pfam" id="PF24656"/>
    </source>
</evidence>
<sequence length="616" mass="72848">MQKHRNYSTKARIRLDPHNHYEAIRDIERRHMEDNAEEGEVEEQLENEDNLELEDVVPSDIPDGPDIGRIDISFPETIDDFKDSELCYPPSYYTLSPKERLLLLYAENFRHQFALNNHKSRPLVLAPPNECNVQKFVCTTIRPTSFLNIDLRSIEGIASFVADFIIYEPFDDTIHFELEQRDADRYRFRRPHAWVAVIKSSSFDKNSEIDGDDNALEAISVDFIETSNGFYRSSSCMEYTIVDSVWNHRQYYVNKQKYVRIGEIRWDLQNTKDWERLLPGEQVMENMPENLDDVMQEKHLNTIPSWVSKLLIGEKEYEEKFPHLEKTVLYKKVKHQRFSPYFNRDGKVTQLTLFDDDDYTKPLVDWIYFENRTDMLLQIKKNHRKAEVEEIFGNGRKDNLKCIRSNVDPSKLKELFFFSTVRRDSMEYLKVENDRIIVKSKDRRDLCFYQEFEFKPGGEHLKKIIQKFSRNNSIPASKDIAERTFLITQQKILLKFQYAPGALIASTCEITKPPKPDYGLEIIYDQSMVKTFKANNDEPDPLQLEMYRLMMDQLNSEEIAKRYFKKLTEEINLIFDNRKNEMENPVLSFRLFDSMRNGAARSQRLKQEEASVSCKS</sequence>
<dbReference type="Pfam" id="PF24656">
    <property type="entry name" value="CEPT76_peptidase"/>
    <property type="match status" value="1"/>
</dbReference>
<dbReference type="EnsemblMetazoa" id="SCAU007618-RB">
    <property type="protein sequence ID" value="SCAU007618-PB"/>
    <property type="gene ID" value="SCAU007618"/>
</dbReference>
<accession>A0A1I8PFD9</accession>
<dbReference type="OrthoDB" id="10262874at2759"/>
<dbReference type="InterPro" id="IPR056291">
    <property type="entry name" value="MORN_DRC7"/>
</dbReference>
<organism evidence="3 4">
    <name type="scientific">Stomoxys calcitrans</name>
    <name type="common">Stable fly</name>
    <name type="synonym">Conops calcitrans</name>
    <dbReference type="NCBI Taxonomy" id="35570"/>
    <lineage>
        <taxon>Eukaryota</taxon>
        <taxon>Metazoa</taxon>
        <taxon>Ecdysozoa</taxon>
        <taxon>Arthropoda</taxon>
        <taxon>Hexapoda</taxon>
        <taxon>Insecta</taxon>
        <taxon>Pterygota</taxon>
        <taxon>Neoptera</taxon>
        <taxon>Endopterygota</taxon>
        <taxon>Diptera</taxon>
        <taxon>Brachycera</taxon>
        <taxon>Muscomorpha</taxon>
        <taxon>Muscoidea</taxon>
        <taxon>Muscidae</taxon>
        <taxon>Stomoxys</taxon>
    </lineage>
</organism>
<reference evidence="3" key="1">
    <citation type="submission" date="2020-05" db="UniProtKB">
        <authorList>
            <consortium name="EnsemblMetazoa"/>
        </authorList>
    </citation>
    <scope>IDENTIFICATION</scope>
    <source>
        <strain evidence="3">USDA</strain>
    </source>
</reference>
<dbReference type="Pfam" id="PF24667">
    <property type="entry name" value="MORN_DRC7"/>
    <property type="match status" value="1"/>
</dbReference>
<dbReference type="GO" id="GO:0030317">
    <property type="term" value="P:flagellated sperm motility"/>
    <property type="evidence" value="ECO:0007669"/>
    <property type="project" value="TreeGrafter"/>
</dbReference>
<feature type="domain" description="Dynein regulatory complex subunit 7 MORN" evidence="2">
    <location>
        <begin position="322"/>
        <end position="587"/>
    </location>
</feature>
<proteinExistence type="predicted"/>
<gene>
    <name evidence="3" type="primary">106086384</name>
</gene>
<dbReference type="InterPro" id="IPR033551">
    <property type="entry name" value="DRC7/lobo"/>
</dbReference>
<dbReference type="VEuPathDB" id="VectorBase:SCAU007618"/>
<dbReference type="InterPro" id="IPR056290">
    <property type="entry name" value="CEPT76/DRC7_peptidase-like_dom"/>
</dbReference>
<keyword evidence="4" id="KW-1185">Reference proteome</keyword>
<evidence type="ECO:0000313" key="4">
    <source>
        <dbReference type="Proteomes" id="UP000095300"/>
    </source>
</evidence>
<protein>
    <submittedName>
        <fullName evidence="3">Uncharacterized protein</fullName>
    </submittedName>
</protein>
<dbReference type="PANTHER" id="PTHR35249:SF2">
    <property type="entry name" value="DYNEIN REGULATORY COMPLEX SUBUNIT 7"/>
    <property type="match status" value="1"/>
</dbReference>
<name>A0A1I8PFD9_STOCA</name>
<dbReference type="PANTHER" id="PTHR35249">
    <property type="entry name" value="DYNEIN REGULATORY COMPLEX SUBUNIT 7"/>
    <property type="match status" value="1"/>
</dbReference>
<dbReference type="AlphaFoldDB" id="A0A1I8PFD9"/>
<feature type="domain" description="CEP76/DRC7 peptidase-like" evidence="1">
    <location>
        <begin position="220"/>
        <end position="277"/>
    </location>
</feature>
<evidence type="ECO:0000313" key="3">
    <source>
        <dbReference type="EnsemblMetazoa" id="SCAU007618-PB"/>
    </source>
</evidence>
<dbReference type="GO" id="GO:0031514">
    <property type="term" value="C:motile cilium"/>
    <property type="evidence" value="ECO:0007669"/>
    <property type="project" value="TreeGrafter"/>
</dbReference>
<dbReference type="Proteomes" id="UP000095300">
    <property type="component" value="Unassembled WGS sequence"/>
</dbReference>
<evidence type="ECO:0000259" key="2">
    <source>
        <dbReference type="Pfam" id="PF24667"/>
    </source>
</evidence>